<evidence type="ECO:0000313" key="2">
    <source>
        <dbReference type="Proteomes" id="UP000321405"/>
    </source>
</evidence>
<reference evidence="1 2" key="1">
    <citation type="submission" date="2019-07" db="EMBL/GenBank/DDBJ databases">
        <title>Whole genome shotgun sequence of Swaminathania salitolerans NBRC 104436.</title>
        <authorList>
            <person name="Hosoyama A."/>
            <person name="Uohara A."/>
            <person name="Ohji S."/>
            <person name="Ichikawa N."/>
        </authorList>
    </citation>
    <scope>NUCLEOTIDE SEQUENCE [LARGE SCALE GENOMIC DNA]</scope>
    <source>
        <strain evidence="1 2">NBRC 104436</strain>
    </source>
</reference>
<dbReference type="Proteomes" id="UP000321405">
    <property type="component" value="Unassembled WGS sequence"/>
</dbReference>
<accession>A0A511BS71</accession>
<comment type="caution">
    <text evidence="1">The sequence shown here is derived from an EMBL/GenBank/DDBJ whole genome shotgun (WGS) entry which is preliminary data.</text>
</comment>
<proteinExistence type="predicted"/>
<dbReference type="AlphaFoldDB" id="A0A511BS71"/>
<evidence type="ECO:0000313" key="1">
    <source>
        <dbReference type="EMBL" id="GEL03135.1"/>
    </source>
</evidence>
<organism evidence="1 2">
    <name type="scientific">Swaminathania salitolerans</name>
    <dbReference type="NCBI Taxonomy" id="182838"/>
    <lineage>
        <taxon>Bacteria</taxon>
        <taxon>Pseudomonadati</taxon>
        <taxon>Pseudomonadota</taxon>
        <taxon>Alphaproteobacteria</taxon>
        <taxon>Acetobacterales</taxon>
        <taxon>Acetobacteraceae</taxon>
        <taxon>Swaminathania</taxon>
    </lineage>
</organism>
<protein>
    <recommendedName>
        <fullName evidence="3">DUF218 domain-containing protein</fullName>
    </recommendedName>
</protein>
<keyword evidence="2" id="KW-1185">Reference proteome</keyword>
<gene>
    <name evidence="1" type="ORF">SSA02_22980</name>
</gene>
<sequence>METATWATRNRIHSLIVVTAGYHIRRAMIELHRAAPTLALHPYPIRSPVSRRAPDRATLRLLLQEYMKWIGSHLGLSRGVNLTPKT</sequence>
<name>A0A511BS71_9PROT</name>
<evidence type="ECO:0008006" key="3">
    <source>
        <dbReference type="Google" id="ProtNLM"/>
    </source>
</evidence>
<dbReference type="EMBL" id="BJVC01000006">
    <property type="protein sequence ID" value="GEL03135.1"/>
    <property type="molecule type" value="Genomic_DNA"/>
</dbReference>